<dbReference type="EMBL" id="GHES01024513">
    <property type="protein sequence ID" value="MPA55072.1"/>
    <property type="molecule type" value="Transcribed_RNA"/>
</dbReference>
<evidence type="ECO:0000256" key="1">
    <source>
        <dbReference type="ARBA" id="ARBA00022821"/>
    </source>
</evidence>
<dbReference type="InterPro" id="IPR027417">
    <property type="entry name" value="P-loop_NTPase"/>
</dbReference>
<dbReference type="AlphaFoldDB" id="A0A5B7AEC2"/>
<dbReference type="Pfam" id="PF00931">
    <property type="entry name" value="NB-ARC"/>
    <property type="match status" value="1"/>
</dbReference>
<dbReference type="PRINTS" id="PR00364">
    <property type="entry name" value="DISEASERSIST"/>
</dbReference>
<dbReference type="PANTHER" id="PTHR36766:SF41">
    <property type="entry name" value="AAA+ ATPASE DOMAIN-CONTAINING PROTEIN"/>
    <property type="match status" value="1"/>
</dbReference>
<dbReference type="GO" id="GO:0043531">
    <property type="term" value="F:ADP binding"/>
    <property type="evidence" value="ECO:0007669"/>
    <property type="project" value="InterPro"/>
</dbReference>
<gene>
    <name evidence="3" type="ORF">Din_024513</name>
</gene>
<organism evidence="3">
    <name type="scientific">Davidia involucrata</name>
    <name type="common">Dove tree</name>
    <dbReference type="NCBI Taxonomy" id="16924"/>
    <lineage>
        <taxon>Eukaryota</taxon>
        <taxon>Viridiplantae</taxon>
        <taxon>Streptophyta</taxon>
        <taxon>Embryophyta</taxon>
        <taxon>Tracheophyta</taxon>
        <taxon>Spermatophyta</taxon>
        <taxon>Magnoliopsida</taxon>
        <taxon>eudicotyledons</taxon>
        <taxon>Gunneridae</taxon>
        <taxon>Pentapetalae</taxon>
        <taxon>asterids</taxon>
        <taxon>Cornales</taxon>
        <taxon>Nyssaceae</taxon>
        <taxon>Davidia</taxon>
    </lineage>
</organism>
<protein>
    <recommendedName>
        <fullName evidence="2">NB-ARC domain-containing protein</fullName>
    </recommendedName>
</protein>
<keyword evidence="1" id="KW-0611">Plant defense</keyword>
<dbReference type="InterPro" id="IPR002182">
    <property type="entry name" value="NB-ARC"/>
</dbReference>
<dbReference type="SUPFAM" id="SSF52540">
    <property type="entry name" value="P-loop containing nucleoside triphosphate hydrolases"/>
    <property type="match status" value="1"/>
</dbReference>
<name>A0A5B7AEC2_DAVIN</name>
<evidence type="ECO:0000313" key="3">
    <source>
        <dbReference type="EMBL" id="MPA55072.1"/>
    </source>
</evidence>
<evidence type="ECO:0000259" key="2">
    <source>
        <dbReference type="Pfam" id="PF00931"/>
    </source>
</evidence>
<dbReference type="GO" id="GO:0006952">
    <property type="term" value="P:defense response"/>
    <property type="evidence" value="ECO:0007669"/>
    <property type="project" value="UniProtKB-KW"/>
</dbReference>
<proteinExistence type="predicted"/>
<reference evidence="3" key="1">
    <citation type="submission" date="2019-08" db="EMBL/GenBank/DDBJ databases">
        <title>Reference gene set and small RNA set construction with multiple tissues from Davidia involucrata Baill.</title>
        <authorList>
            <person name="Yang H."/>
            <person name="Zhou C."/>
            <person name="Li G."/>
            <person name="Wang J."/>
            <person name="Gao P."/>
            <person name="Wang M."/>
            <person name="Wang R."/>
            <person name="Zhao Y."/>
        </authorList>
    </citation>
    <scope>NUCLEOTIDE SEQUENCE</scope>
    <source>
        <tissue evidence="3">Mixed with DoveR01_LX</tissue>
    </source>
</reference>
<accession>A0A5B7AEC2</accession>
<dbReference type="Gene3D" id="3.40.50.300">
    <property type="entry name" value="P-loop containing nucleotide triphosphate hydrolases"/>
    <property type="match status" value="1"/>
</dbReference>
<feature type="domain" description="NB-ARC" evidence="2">
    <location>
        <begin position="151"/>
        <end position="327"/>
    </location>
</feature>
<sequence>MAADHLQFLKNKFMDDFGEAAEEFEELPLRLHFEKILEVLQEKTISPSTPIVLKDPLYRLRFALAECVMLAEKEQEREAQNKKSRFNAYTVRKLWFLRKTRKRLCRIEAKLRETRDNATIMESSPWSMNLIRVYKTPSSYRPEIYGFDDQLHKIEALLLKTSDSNSIKVIGIVGMGGVGKTALAKEVFCRVESQSEKLNLENVDSRAEIIRNILENLNGTASASDASQDDLLRALHQNLLNRRYLIVLDGMWHVSDWCAHLNSTIQMDGAHNLGQGLPKGSGGAIIVTTRFEEVGRHMVGEHNLVRLQPTLDAESCWSIFMDSIGRKEYLTSDHISTMKRMKGEIVDNCDGLPLAARTLAEVISIRIGKEEFWSDPTKDKYILLRLCVPDYQSLNEASDYHSLFKAIEINSLTEGIGNKFLFLSVRRDGQVDVRIESIHDPEKKC</sequence>
<dbReference type="PANTHER" id="PTHR36766">
    <property type="entry name" value="PLANT BROAD-SPECTRUM MILDEW RESISTANCE PROTEIN RPW8"/>
    <property type="match status" value="1"/>
</dbReference>